<dbReference type="PANTHER" id="PTHR32308">
    <property type="entry name" value="LYASE BETA SUBUNIT, PUTATIVE (AFU_ORTHOLOGUE AFUA_4G13030)-RELATED"/>
    <property type="match status" value="1"/>
</dbReference>
<dbReference type="PATRIC" id="fig|1496.1373.peg.1952"/>
<dbReference type="InterPro" id="IPR015813">
    <property type="entry name" value="Pyrv/PenolPyrv_kinase-like_dom"/>
</dbReference>
<comment type="cofactor">
    <cofactor evidence="1">
        <name>Mg(2+)</name>
        <dbReference type="ChEBI" id="CHEBI:18420"/>
    </cofactor>
</comment>
<evidence type="ECO:0000256" key="1">
    <source>
        <dbReference type="ARBA" id="ARBA00001946"/>
    </source>
</evidence>
<sequence>MKYFDYICKDDLERIFLKEPEDFSAKTEKDVLKYALGAFLYVPATQYNMIYKSIIGDVKGVRPLAICLEDAVGVNGELEAIENLRLILKNISNESITNKDGIPLIFVRIKDVEQLLRIKEIIIKNSHFITGILIPKANSELIENCIEALDSMNLQDMYVIPIVETKEFIYNEKKELSFTNLYNAILRHKSRILSIRVGITDILGMYGIRRDKNFSIYNNLICSSFILDIITYLQRPELDIPISGGVSEFFDMTNKDIRNKYIEEILLDKYHGLIGKTVIHPMQIQIVQALSTVSYEDFTDALDILDSTDSKYGVSKGVLGERMNETNPHFLWAKKTLILSKIYGVLNKGVDYEELLKF</sequence>
<feature type="binding site" evidence="4">
    <location>
        <position position="201"/>
    </location>
    <ligand>
        <name>Mg(2+)</name>
        <dbReference type="ChEBI" id="CHEBI:18420"/>
    </ligand>
</feature>
<dbReference type="PIRSF" id="PIRSF015582">
    <property type="entry name" value="Cit_lyase_B"/>
    <property type="match status" value="1"/>
</dbReference>
<keyword evidence="2 4" id="KW-0479">Metal-binding</keyword>
<evidence type="ECO:0000313" key="5">
    <source>
        <dbReference type="EMBL" id="CDS86892.1"/>
    </source>
</evidence>
<evidence type="ECO:0000313" key="6">
    <source>
        <dbReference type="EMBL" id="CDS87223.1"/>
    </source>
</evidence>
<proteinExistence type="predicted"/>
<dbReference type="RefSeq" id="WP_011861279.1">
    <property type="nucleotide sequence ID" value="NZ_BAABSG010000005.1"/>
</dbReference>
<evidence type="ECO:0000256" key="2">
    <source>
        <dbReference type="ARBA" id="ARBA00022723"/>
    </source>
</evidence>
<dbReference type="InterPro" id="IPR039480">
    <property type="entry name" value="C-C_Bond_Lyase-like"/>
</dbReference>
<gene>
    <name evidence="7" type="ORF">BN1095_260028</name>
    <name evidence="6" type="ORF">BN1096_610076</name>
    <name evidence="5" type="ORF">BN1097_610025</name>
</gene>
<dbReference type="Pfam" id="PF15617">
    <property type="entry name" value="C-C_Bond_Lyase"/>
    <property type="match status" value="1"/>
</dbReference>
<keyword evidence="3 4" id="KW-0460">Magnesium</keyword>
<dbReference type="EMBL" id="LK932916">
    <property type="protein sequence ID" value="CDT05016.1"/>
    <property type="molecule type" value="Genomic_DNA"/>
</dbReference>
<evidence type="ECO:0000256" key="3">
    <source>
        <dbReference type="ARBA" id="ARBA00022842"/>
    </source>
</evidence>
<dbReference type="InterPro" id="IPR011206">
    <property type="entry name" value="Citrate_lyase_beta/mcl1/mcl2"/>
</dbReference>
<organism evidence="6">
    <name type="scientific">Clostridioides difficile</name>
    <name type="common">Peptoclostridium difficile</name>
    <dbReference type="NCBI Taxonomy" id="1496"/>
    <lineage>
        <taxon>Bacteria</taxon>
        <taxon>Bacillati</taxon>
        <taxon>Bacillota</taxon>
        <taxon>Clostridia</taxon>
        <taxon>Peptostreptococcales</taxon>
        <taxon>Peptostreptococcaceae</taxon>
        <taxon>Clostridioides</taxon>
    </lineage>
</organism>
<dbReference type="AlphaFoldDB" id="A0A069ACZ5"/>
<dbReference type="GO" id="GO:0006107">
    <property type="term" value="P:oxaloacetate metabolic process"/>
    <property type="evidence" value="ECO:0007669"/>
    <property type="project" value="TreeGrafter"/>
</dbReference>
<accession>A0A069ACZ5</accession>
<dbReference type="EMBL" id="LK932400">
    <property type="protein sequence ID" value="CDS86892.1"/>
    <property type="molecule type" value="Genomic_DNA"/>
</dbReference>
<dbReference type="GO" id="GO:0003824">
    <property type="term" value="F:catalytic activity"/>
    <property type="evidence" value="ECO:0007669"/>
    <property type="project" value="InterPro"/>
</dbReference>
<protein>
    <submittedName>
        <fullName evidence="6">Uncharacterized protein</fullName>
    </submittedName>
</protein>
<dbReference type="InterPro" id="IPR040442">
    <property type="entry name" value="Pyrv_kinase-like_dom_sf"/>
</dbReference>
<evidence type="ECO:0000256" key="4">
    <source>
        <dbReference type="PIRSR" id="PIRSR015582-2"/>
    </source>
</evidence>
<evidence type="ECO:0000313" key="7">
    <source>
        <dbReference type="EMBL" id="CDT05016.1"/>
    </source>
</evidence>
<dbReference type="Gene3D" id="3.20.20.60">
    <property type="entry name" value="Phosphoenolpyruvate-binding domains"/>
    <property type="match status" value="1"/>
</dbReference>
<dbReference type="SUPFAM" id="SSF51621">
    <property type="entry name" value="Phosphoenolpyruvate/pyruvate domain"/>
    <property type="match status" value="1"/>
</dbReference>
<dbReference type="GO" id="GO:0000287">
    <property type="term" value="F:magnesium ion binding"/>
    <property type="evidence" value="ECO:0007669"/>
    <property type="project" value="TreeGrafter"/>
</dbReference>
<reference evidence="6" key="1">
    <citation type="submission" date="2014-07" db="EMBL/GenBank/DDBJ databases">
        <authorList>
            <person name="Monot Marc"/>
        </authorList>
    </citation>
    <scope>NUCLEOTIDE SEQUENCE</scope>
    <source>
        <strain evidence="7">7032989</strain>
        <strain evidence="5">7032994</strain>
    </source>
</reference>
<dbReference type="PANTHER" id="PTHR32308:SF10">
    <property type="entry name" value="CITRATE LYASE SUBUNIT BETA"/>
    <property type="match status" value="1"/>
</dbReference>
<dbReference type="EMBL" id="LK932515">
    <property type="protein sequence ID" value="CDS87223.1"/>
    <property type="molecule type" value="Genomic_DNA"/>
</dbReference>
<dbReference type="KEGG" id="pdf:CD630DERM_16400"/>
<name>A0A069ACZ5_CLODI</name>